<keyword evidence="1" id="KW-1133">Transmembrane helix</keyword>
<evidence type="ECO:0000256" key="1">
    <source>
        <dbReference type="SAM" id="Phobius"/>
    </source>
</evidence>
<proteinExistence type="predicted"/>
<feature type="transmembrane region" description="Helical" evidence="1">
    <location>
        <begin position="6"/>
        <end position="26"/>
    </location>
</feature>
<organism evidence="2">
    <name type="scientific">Cacopsylla melanoneura</name>
    <dbReference type="NCBI Taxonomy" id="428564"/>
    <lineage>
        <taxon>Eukaryota</taxon>
        <taxon>Metazoa</taxon>
        <taxon>Ecdysozoa</taxon>
        <taxon>Arthropoda</taxon>
        <taxon>Hexapoda</taxon>
        <taxon>Insecta</taxon>
        <taxon>Pterygota</taxon>
        <taxon>Neoptera</taxon>
        <taxon>Paraneoptera</taxon>
        <taxon>Hemiptera</taxon>
        <taxon>Sternorrhyncha</taxon>
        <taxon>Psylloidea</taxon>
        <taxon>Psyllidae</taxon>
        <taxon>Psyllinae</taxon>
        <taxon>Cacopsylla</taxon>
    </lineage>
</organism>
<accession>A0A8D8SSB6</accession>
<dbReference type="AlphaFoldDB" id="A0A8D8SSB6"/>
<keyword evidence="1" id="KW-0812">Transmembrane</keyword>
<keyword evidence="1" id="KW-0472">Membrane</keyword>
<protein>
    <submittedName>
        <fullName evidence="2">Uncharacterized protein</fullName>
    </submittedName>
</protein>
<name>A0A8D8SSB6_9HEMI</name>
<sequence>MYTLLLFYLFTIYSIKNCLGITYLIIMCETFQRMWGEFLWGTNLYNARLMGDTTLWSGITWDKVASFWVNRDACPFPPITCERASLLRNCPSAVRIFEIVMSPLKIPFGPKTKKILY</sequence>
<dbReference type="EMBL" id="HBUF01232121">
    <property type="protein sequence ID" value="CAG6673801.1"/>
    <property type="molecule type" value="Transcribed_RNA"/>
</dbReference>
<evidence type="ECO:0000313" key="2">
    <source>
        <dbReference type="EMBL" id="CAG6673801.1"/>
    </source>
</evidence>
<reference evidence="2" key="1">
    <citation type="submission" date="2021-05" db="EMBL/GenBank/DDBJ databases">
        <authorList>
            <person name="Alioto T."/>
            <person name="Alioto T."/>
            <person name="Gomez Garrido J."/>
        </authorList>
    </citation>
    <scope>NUCLEOTIDE SEQUENCE</scope>
</reference>